<protein>
    <submittedName>
        <fullName evidence="1">Uncharacterized protein</fullName>
    </submittedName>
</protein>
<gene>
    <name evidence="1" type="ORF">Bca52824_033110</name>
</gene>
<comment type="caution">
    <text evidence="1">The sequence shown here is derived from an EMBL/GenBank/DDBJ whole genome shotgun (WGS) entry which is preliminary data.</text>
</comment>
<dbReference type="Proteomes" id="UP000886595">
    <property type="component" value="Unassembled WGS sequence"/>
</dbReference>
<reference evidence="1 2" key="1">
    <citation type="submission" date="2020-02" db="EMBL/GenBank/DDBJ databases">
        <authorList>
            <person name="Ma Q."/>
            <person name="Huang Y."/>
            <person name="Song X."/>
            <person name="Pei D."/>
        </authorList>
    </citation>
    <scope>NUCLEOTIDE SEQUENCE [LARGE SCALE GENOMIC DNA]</scope>
    <source>
        <strain evidence="1">Sxm20200214</strain>
        <tissue evidence="1">Leaf</tissue>
    </source>
</reference>
<keyword evidence="2" id="KW-1185">Reference proteome</keyword>
<dbReference type="AlphaFoldDB" id="A0A8X7SC86"/>
<dbReference type="EMBL" id="JAAMPC010000007">
    <property type="protein sequence ID" value="KAG2304459.1"/>
    <property type="molecule type" value="Genomic_DNA"/>
</dbReference>
<name>A0A8X7SC86_BRACI</name>
<sequence>MVDLCMVIPGEWTSVDSLWNFVIDKKKMSRIVPVRAGMSFAELQNNVTNEFYTFTEPAPPSVLSYWPLNTKELATGLTTPPVILTNNGVVSYFFHHLAAHKSMNLFVTFDT</sequence>
<evidence type="ECO:0000313" key="2">
    <source>
        <dbReference type="Proteomes" id="UP000886595"/>
    </source>
</evidence>
<dbReference type="OrthoDB" id="1100482at2759"/>
<evidence type="ECO:0000313" key="1">
    <source>
        <dbReference type="EMBL" id="KAG2304459.1"/>
    </source>
</evidence>
<organism evidence="1 2">
    <name type="scientific">Brassica carinata</name>
    <name type="common">Ethiopian mustard</name>
    <name type="synonym">Abyssinian cabbage</name>
    <dbReference type="NCBI Taxonomy" id="52824"/>
    <lineage>
        <taxon>Eukaryota</taxon>
        <taxon>Viridiplantae</taxon>
        <taxon>Streptophyta</taxon>
        <taxon>Embryophyta</taxon>
        <taxon>Tracheophyta</taxon>
        <taxon>Spermatophyta</taxon>
        <taxon>Magnoliopsida</taxon>
        <taxon>eudicotyledons</taxon>
        <taxon>Gunneridae</taxon>
        <taxon>Pentapetalae</taxon>
        <taxon>rosids</taxon>
        <taxon>malvids</taxon>
        <taxon>Brassicales</taxon>
        <taxon>Brassicaceae</taxon>
        <taxon>Brassiceae</taxon>
        <taxon>Brassica</taxon>
    </lineage>
</organism>
<accession>A0A8X7SC86</accession>
<proteinExistence type="predicted"/>